<sequence>MKIDINKFRVDGAEPTEAPLDFATLCTLLARHQAETPTARLARDGDWTGEHPDHASQPAVAVLLSGPSQPTPAGGNAHGSFHAAAAALFNPRS</sequence>
<reference evidence="1" key="1">
    <citation type="submission" date="2020-07" db="EMBL/GenBank/DDBJ databases">
        <authorList>
            <person name="Camacho E."/>
        </authorList>
    </citation>
    <scope>NUCLEOTIDE SEQUENCE</scope>
    <source>
        <strain evidence="1">MPO218</strain>
    </source>
</reference>
<gene>
    <name evidence="1" type="ORF">HRJ34_01110</name>
</gene>
<protein>
    <submittedName>
        <fullName evidence="1">Uncharacterized protein</fullName>
    </submittedName>
</protein>
<name>A0A975D4K4_9SPHN</name>
<dbReference type="EMBL" id="CP059319">
    <property type="protein sequence ID" value="QTH22166.1"/>
    <property type="molecule type" value="Genomic_DNA"/>
</dbReference>
<dbReference type="AlphaFoldDB" id="A0A975D4K4"/>
<reference evidence="1" key="2">
    <citation type="submission" date="2021-04" db="EMBL/GenBank/DDBJ databases">
        <title>Isolation and genomic analysis of the ibuprofen-degrading bacterium Sphingomonas strain MPO218.</title>
        <authorList>
            <person name="Aulestia M."/>
            <person name="Flores A."/>
            <person name="Mangas E.L."/>
            <person name="Perez-Pulido A.J."/>
            <person name="Santero E."/>
            <person name="Camacho E.M."/>
        </authorList>
    </citation>
    <scope>NUCLEOTIDE SEQUENCE</scope>
    <source>
        <strain evidence="1">MPO218</strain>
    </source>
</reference>
<proteinExistence type="predicted"/>
<accession>A0A975D4K4</accession>
<evidence type="ECO:0000313" key="1">
    <source>
        <dbReference type="EMBL" id="QTH22166.1"/>
    </source>
</evidence>
<dbReference type="Proteomes" id="UP000664914">
    <property type="component" value="Chromosome"/>
</dbReference>
<organism evidence="1 2">
    <name type="scientific">Rhizorhabdus wittichii</name>
    <dbReference type="NCBI Taxonomy" id="160791"/>
    <lineage>
        <taxon>Bacteria</taxon>
        <taxon>Pseudomonadati</taxon>
        <taxon>Pseudomonadota</taxon>
        <taxon>Alphaproteobacteria</taxon>
        <taxon>Sphingomonadales</taxon>
        <taxon>Sphingomonadaceae</taxon>
        <taxon>Rhizorhabdus</taxon>
    </lineage>
</organism>
<evidence type="ECO:0000313" key="2">
    <source>
        <dbReference type="Proteomes" id="UP000664914"/>
    </source>
</evidence>
<dbReference type="RefSeq" id="WP_029993479.1">
    <property type="nucleotide sequence ID" value="NZ_CP059319.1"/>
</dbReference>